<feature type="domain" description="NADP-dependent oxidoreductase" evidence="3">
    <location>
        <begin position="23"/>
        <end position="291"/>
    </location>
</feature>
<dbReference type="InterPro" id="IPR036812">
    <property type="entry name" value="NAD(P)_OxRdtase_dom_sf"/>
</dbReference>
<feature type="compositionally biased region" description="Polar residues" evidence="2">
    <location>
        <begin position="1"/>
        <end position="11"/>
    </location>
</feature>
<keyword evidence="1" id="KW-0560">Oxidoreductase</keyword>
<dbReference type="CDD" id="cd19088">
    <property type="entry name" value="AKR_AKR13B1"/>
    <property type="match status" value="1"/>
</dbReference>
<dbReference type="PRINTS" id="PR00069">
    <property type="entry name" value="ALDKETRDTASE"/>
</dbReference>
<dbReference type="InterPro" id="IPR023210">
    <property type="entry name" value="NADP_OxRdtase_dom"/>
</dbReference>
<dbReference type="Proteomes" id="UP000676079">
    <property type="component" value="Chromosome"/>
</dbReference>
<evidence type="ECO:0000256" key="1">
    <source>
        <dbReference type="ARBA" id="ARBA00023002"/>
    </source>
</evidence>
<dbReference type="EMBL" id="CP074133">
    <property type="protein sequence ID" value="QUX21588.1"/>
    <property type="molecule type" value="Genomic_DNA"/>
</dbReference>
<organism evidence="4 5">
    <name type="scientific">Nocardiopsis changdeensis</name>
    <dbReference type="NCBI Taxonomy" id="2831969"/>
    <lineage>
        <taxon>Bacteria</taxon>
        <taxon>Bacillati</taxon>
        <taxon>Actinomycetota</taxon>
        <taxon>Actinomycetes</taxon>
        <taxon>Streptosporangiales</taxon>
        <taxon>Nocardiopsidaceae</taxon>
        <taxon>Nocardiopsis</taxon>
    </lineage>
</organism>
<name>A0ABX8BJI1_9ACTN</name>
<keyword evidence="5" id="KW-1185">Reference proteome</keyword>
<evidence type="ECO:0000259" key="3">
    <source>
        <dbReference type="Pfam" id="PF00248"/>
    </source>
</evidence>
<dbReference type="Pfam" id="PF00248">
    <property type="entry name" value="Aldo_ket_red"/>
    <property type="match status" value="1"/>
</dbReference>
<evidence type="ECO:0000256" key="2">
    <source>
        <dbReference type="SAM" id="MobiDB-lite"/>
    </source>
</evidence>
<accession>A0ABX8BJI1</accession>
<dbReference type="Gene3D" id="3.20.20.100">
    <property type="entry name" value="NADP-dependent oxidoreductase domain"/>
    <property type="match status" value="1"/>
</dbReference>
<gene>
    <name evidence="4" type="ORF">KGD84_24795</name>
</gene>
<dbReference type="PANTHER" id="PTHR43625">
    <property type="entry name" value="AFLATOXIN B1 ALDEHYDE REDUCTASE"/>
    <property type="match status" value="1"/>
</dbReference>
<dbReference type="SUPFAM" id="SSF51430">
    <property type="entry name" value="NAD(P)-linked oxidoreductase"/>
    <property type="match status" value="1"/>
</dbReference>
<feature type="region of interest" description="Disordered" evidence="2">
    <location>
        <begin position="1"/>
        <end position="20"/>
    </location>
</feature>
<dbReference type="InterPro" id="IPR050791">
    <property type="entry name" value="Aldo-Keto_reductase"/>
</dbReference>
<dbReference type="RefSeq" id="WP_220562812.1">
    <property type="nucleotide sequence ID" value="NZ_CP074133.1"/>
</dbReference>
<reference evidence="4 5" key="1">
    <citation type="submission" date="2021-05" db="EMBL/GenBank/DDBJ databases">
        <title>Direct Submission.</title>
        <authorList>
            <person name="Li K."/>
            <person name="Gao J."/>
        </authorList>
    </citation>
    <scope>NUCLEOTIDE SEQUENCE [LARGE SCALE GENOMIC DNA]</scope>
    <source>
        <strain evidence="4 5">Mg02</strain>
    </source>
</reference>
<dbReference type="PANTHER" id="PTHR43625:SF40">
    <property type="entry name" value="ALDO-KETO REDUCTASE YAKC [NADP(+)]"/>
    <property type="match status" value="1"/>
</dbReference>
<evidence type="ECO:0000313" key="4">
    <source>
        <dbReference type="EMBL" id="QUX21588.1"/>
    </source>
</evidence>
<evidence type="ECO:0000313" key="5">
    <source>
        <dbReference type="Proteomes" id="UP000676079"/>
    </source>
</evidence>
<sequence length="297" mass="31461">MTENTTGTIERNTAPAHSLSTSRIGLGTMRFADAPHRRSGATAPVWSAPTDRDDLIALLRRALELGIDHFDTADAYALGEGERLLGEALRGTGATIATKVGVTRPGPGEWVPLGHPAYLRQQVEASLRRLGTDTIDLLYLHRVDPAVPVEDQVGALAQAQREGKARAIGLSEVDVATLERAHAVAPISAVQNLYNHAARDHDPVVDRTAELGIAFVPFFPVAMGEAVAASPVAQVAAETGASPVQVQLAWLLRRGAHILPIPGTTSVGHLEENAVAARLELTDDQVRRLDAPPAEAG</sequence>
<dbReference type="InterPro" id="IPR020471">
    <property type="entry name" value="AKR"/>
</dbReference>
<protein>
    <submittedName>
        <fullName evidence="4">Aldo/keto reductase</fullName>
    </submittedName>
</protein>
<proteinExistence type="predicted"/>